<comment type="caution">
    <text evidence="3">The sequence shown here is derived from an EMBL/GenBank/DDBJ whole genome shotgun (WGS) entry which is preliminary data.</text>
</comment>
<dbReference type="Pfam" id="PF13669">
    <property type="entry name" value="Glyoxalase_4"/>
    <property type="match status" value="1"/>
</dbReference>
<keyword evidence="4" id="KW-1185">Reference proteome</keyword>
<dbReference type="Gene3D" id="3.10.180.10">
    <property type="entry name" value="2,3-Dihydroxybiphenyl 1,2-Dioxygenase, domain 1"/>
    <property type="match status" value="1"/>
</dbReference>
<evidence type="ECO:0000313" key="3">
    <source>
        <dbReference type="EMBL" id="MDA3624555.1"/>
    </source>
</evidence>
<dbReference type="PROSITE" id="PS51819">
    <property type="entry name" value="VOC"/>
    <property type="match status" value="1"/>
</dbReference>
<feature type="domain" description="VOC" evidence="2">
    <location>
        <begin position="18"/>
        <end position="149"/>
    </location>
</feature>
<sequence length="180" mass="19485">MSVSDRSDPLGRRFSLGDLHHVGVVVPDIEQAAADVERIYGMSVAVFDETRFTCRIRGVEQTSVQRIGLTAGPPPHLELLREVPGSEIWTPAPGIHHLGFVVDDLASAASEWEQAGAPVWMAGVQRGTCPAGATYHRDPLGQVFELLDRALADSMARRIDHSGPTTESASTERNVHGRKA</sequence>
<dbReference type="EMBL" id="JAQGLA010000004">
    <property type="protein sequence ID" value="MDA3624555.1"/>
    <property type="molecule type" value="Genomic_DNA"/>
</dbReference>
<evidence type="ECO:0000259" key="2">
    <source>
        <dbReference type="PROSITE" id="PS51819"/>
    </source>
</evidence>
<accession>A0ABT4US59</accession>
<gene>
    <name evidence="3" type="ORF">OU415_03835</name>
</gene>
<organism evidence="3 4">
    <name type="scientific">Saccharopolyspora oryzae</name>
    <dbReference type="NCBI Taxonomy" id="2997343"/>
    <lineage>
        <taxon>Bacteria</taxon>
        <taxon>Bacillati</taxon>
        <taxon>Actinomycetota</taxon>
        <taxon>Actinomycetes</taxon>
        <taxon>Pseudonocardiales</taxon>
        <taxon>Pseudonocardiaceae</taxon>
        <taxon>Saccharopolyspora</taxon>
    </lineage>
</organism>
<name>A0ABT4US59_9PSEU</name>
<evidence type="ECO:0000313" key="4">
    <source>
        <dbReference type="Proteomes" id="UP001210380"/>
    </source>
</evidence>
<dbReference type="InterPro" id="IPR037523">
    <property type="entry name" value="VOC_core"/>
</dbReference>
<dbReference type="InterPro" id="IPR029068">
    <property type="entry name" value="Glyas_Bleomycin-R_OHBP_Dase"/>
</dbReference>
<feature type="region of interest" description="Disordered" evidence="1">
    <location>
        <begin position="158"/>
        <end position="180"/>
    </location>
</feature>
<proteinExistence type="predicted"/>
<dbReference type="RefSeq" id="WP_270947129.1">
    <property type="nucleotide sequence ID" value="NZ_JAQGLA010000004.1"/>
</dbReference>
<evidence type="ECO:0000256" key="1">
    <source>
        <dbReference type="SAM" id="MobiDB-lite"/>
    </source>
</evidence>
<protein>
    <submittedName>
        <fullName evidence="3">VOC family protein</fullName>
    </submittedName>
</protein>
<dbReference type="Proteomes" id="UP001210380">
    <property type="component" value="Unassembled WGS sequence"/>
</dbReference>
<feature type="compositionally biased region" description="Polar residues" evidence="1">
    <location>
        <begin position="163"/>
        <end position="172"/>
    </location>
</feature>
<dbReference type="SUPFAM" id="SSF54593">
    <property type="entry name" value="Glyoxalase/Bleomycin resistance protein/Dihydroxybiphenyl dioxygenase"/>
    <property type="match status" value="1"/>
</dbReference>
<reference evidence="3 4" key="1">
    <citation type="submission" date="2022-11" db="EMBL/GenBank/DDBJ databases">
        <title>Draft genome sequence of Saccharopolyspora sp. WRP15-2 isolated from rhizosphere soils of wild rice in Thailand.</title>
        <authorList>
            <person name="Duangmal K."/>
            <person name="Kammanee S."/>
            <person name="Muangham S."/>
        </authorList>
    </citation>
    <scope>NUCLEOTIDE SEQUENCE [LARGE SCALE GENOMIC DNA]</scope>
    <source>
        <strain evidence="3 4">WRP15-2</strain>
    </source>
</reference>